<dbReference type="AlphaFoldDB" id="A0A939BDW4"/>
<evidence type="ECO:0000313" key="1">
    <source>
        <dbReference type="EMBL" id="MBM6920427.1"/>
    </source>
</evidence>
<dbReference type="Proteomes" id="UP000774750">
    <property type="component" value="Unassembled WGS sequence"/>
</dbReference>
<sequence length="80" mass="9273">MRIKIKTDDVSLPFLPIPNHLIGNRLTLRILAKIFPDILPASKEDQREILRMYRKLRRSFGGMTLVEIHTAQGETVKITF</sequence>
<reference evidence="1" key="1">
    <citation type="submission" date="2020-08" db="EMBL/GenBank/DDBJ databases">
        <authorList>
            <person name="Cejkova D."/>
            <person name="Kubasova T."/>
            <person name="Jahodarova E."/>
            <person name="Rychlik I."/>
        </authorList>
    </citation>
    <scope>NUCLEOTIDE SEQUENCE</scope>
    <source>
        <strain evidence="1">An559</strain>
    </source>
</reference>
<name>A0A939BDW4_9FIRM</name>
<keyword evidence="2" id="KW-1185">Reference proteome</keyword>
<protein>
    <submittedName>
        <fullName evidence="1">Uncharacterized protein</fullName>
    </submittedName>
</protein>
<accession>A0A939BDW4</accession>
<comment type="caution">
    <text evidence="1">The sequence shown here is derived from an EMBL/GenBank/DDBJ whole genome shotgun (WGS) entry which is preliminary data.</text>
</comment>
<organism evidence="1 2">
    <name type="scientific">Merdimmobilis hominis</name>
    <dbReference type="NCBI Taxonomy" id="2897707"/>
    <lineage>
        <taxon>Bacteria</taxon>
        <taxon>Bacillati</taxon>
        <taxon>Bacillota</taxon>
        <taxon>Clostridia</taxon>
        <taxon>Eubacteriales</taxon>
        <taxon>Oscillospiraceae</taxon>
        <taxon>Merdimmobilis</taxon>
    </lineage>
</organism>
<dbReference type="EMBL" id="JACJKY010000005">
    <property type="protein sequence ID" value="MBM6920427.1"/>
    <property type="molecule type" value="Genomic_DNA"/>
</dbReference>
<proteinExistence type="predicted"/>
<reference evidence="1" key="2">
    <citation type="journal article" date="2021" name="Sci. Rep.">
        <title>The distribution of antibiotic resistance genes in chicken gut microbiota commensals.</title>
        <authorList>
            <person name="Juricova H."/>
            <person name="Matiasovicova J."/>
            <person name="Kubasova T."/>
            <person name="Cejkova D."/>
            <person name="Rychlik I."/>
        </authorList>
    </citation>
    <scope>NUCLEOTIDE SEQUENCE</scope>
    <source>
        <strain evidence="1">An559</strain>
    </source>
</reference>
<evidence type="ECO:0000313" key="2">
    <source>
        <dbReference type="Proteomes" id="UP000774750"/>
    </source>
</evidence>
<gene>
    <name evidence="1" type="ORF">H6A12_04560</name>
</gene>
<dbReference type="RefSeq" id="WP_204445265.1">
    <property type="nucleotide sequence ID" value="NZ_JACJKY010000005.1"/>
</dbReference>